<reference evidence="1 2" key="1">
    <citation type="submission" date="2015-06" db="EMBL/GenBank/DDBJ databases">
        <title>Draft genome of the moderately acidophilic sulfate reducer Candidatus Desulfosporosinus acididurans strain M1.</title>
        <authorList>
            <person name="Poehlein A."/>
            <person name="Petzsch P."/>
            <person name="Johnson B.D."/>
            <person name="Schloemann M."/>
            <person name="Daniel R."/>
            <person name="Muehling M."/>
        </authorList>
    </citation>
    <scope>NUCLEOTIDE SEQUENCE [LARGE SCALE GENOMIC DNA]</scope>
    <source>
        <strain evidence="1 2">M1</strain>
    </source>
</reference>
<comment type="caution">
    <text evidence="1">The sequence shown here is derived from an EMBL/GenBank/DDBJ whole genome shotgun (WGS) entry which is preliminary data.</text>
</comment>
<keyword evidence="2" id="KW-1185">Reference proteome</keyword>
<proteinExistence type="predicted"/>
<evidence type="ECO:0000313" key="1">
    <source>
        <dbReference type="EMBL" id="KLU66895.1"/>
    </source>
</evidence>
<organism evidence="1 2">
    <name type="scientific">Desulfosporosinus acididurans</name>
    <dbReference type="NCBI Taxonomy" id="476652"/>
    <lineage>
        <taxon>Bacteria</taxon>
        <taxon>Bacillati</taxon>
        <taxon>Bacillota</taxon>
        <taxon>Clostridia</taxon>
        <taxon>Eubacteriales</taxon>
        <taxon>Desulfitobacteriaceae</taxon>
        <taxon>Desulfosporosinus</taxon>
    </lineage>
</organism>
<evidence type="ECO:0000313" key="2">
    <source>
        <dbReference type="Proteomes" id="UP000036356"/>
    </source>
</evidence>
<dbReference type="EMBL" id="LDZY01000003">
    <property type="protein sequence ID" value="KLU66895.1"/>
    <property type="molecule type" value="Genomic_DNA"/>
</dbReference>
<dbReference type="RefSeq" id="WP_047808764.1">
    <property type="nucleotide sequence ID" value="NZ_LDZY01000003.1"/>
</dbReference>
<dbReference type="STRING" id="476652.DEAC_c08290"/>
<dbReference type="PATRIC" id="fig|476652.3.peg.850"/>
<protein>
    <submittedName>
        <fullName evidence="1">Uncharacterized protein</fullName>
    </submittedName>
</protein>
<sequence>MKATKIENKDILEAVNSGSSYFEIGNRKFLLFEVEQYPDNNDANVYEVTDDEEKRLLLEALEGDNPILSDSEIDKALGSL</sequence>
<dbReference type="Proteomes" id="UP000036356">
    <property type="component" value="Unassembled WGS sequence"/>
</dbReference>
<gene>
    <name evidence="1" type="ORF">DEAC_c08290</name>
</gene>
<dbReference type="AlphaFoldDB" id="A0A0J1FTW4"/>
<name>A0A0J1FTW4_9FIRM</name>
<accession>A0A0J1FTW4</accession>